<sequence length="267" mass="31502">MKKIFLLLIIPFSLFSEENLEICKQFLHNEFDPIQFIKKIEDGDLSLSNHYISDLHLASLNKEQLKILRNFYFAKYGYIFKSSDLANYFTKFNWYSPKIADQDKIIKKFNKKESDSVNRINFFEKKSNEKPLTDIGYLIGKWHFGETVGSGYSERFIFRKDKKFTFFPSEGIDLPKFAYLSGKFEISNGILKLSVNRIKEYIHSESYVLADGGNHTCFWEKEELGNERQLEYPLVLNFPVYLSDYTDDSVKVLQIGSKLFYEKEFNE</sequence>
<dbReference type="Proteomes" id="UP000298263">
    <property type="component" value="Unassembled WGS sequence"/>
</dbReference>
<accession>A0A8B5N7B6</accession>
<dbReference type="AlphaFoldDB" id="A0A8B5N7B6"/>
<name>A0A8B5N7B6_9LEPT</name>
<keyword evidence="3" id="KW-1185">Reference proteome</keyword>
<reference evidence="2" key="1">
    <citation type="journal article" date="2019" name="PLoS Negl. Trop. Dis.">
        <title>Revisiting the worldwide diversity of Leptospira species in the environment.</title>
        <authorList>
            <person name="Vincent A.T."/>
            <person name="Schiettekatte O."/>
            <person name="Bourhy P."/>
            <person name="Veyrier F.J."/>
            <person name="Picardeau M."/>
        </authorList>
    </citation>
    <scope>NUCLEOTIDE SEQUENCE [LARGE SCALE GENOMIC DNA]</scope>
    <source>
        <strain evidence="2">201702422</strain>
    </source>
</reference>
<evidence type="ECO:0000259" key="1">
    <source>
        <dbReference type="SMART" id="SM01324"/>
    </source>
</evidence>
<dbReference type="InterPro" id="IPR025582">
    <property type="entry name" value="YARHG_dom"/>
</dbReference>
<evidence type="ECO:0000313" key="3">
    <source>
        <dbReference type="Proteomes" id="UP000298263"/>
    </source>
</evidence>
<feature type="domain" description="YARHG" evidence="1">
    <location>
        <begin position="41"/>
        <end position="125"/>
    </location>
</feature>
<protein>
    <submittedName>
        <fullName evidence="2">YARHG domain-containing protein</fullName>
    </submittedName>
</protein>
<dbReference type="EMBL" id="RQGP01000028">
    <property type="protein sequence ID" value="TGL87016.1"/>
    <property type="molecule type" value="Genomic_DNA"/>
</dbReference>
<dbReference type="RefSeq" id="WP_135736273.1">
    <property type="nucleotide sequence ID" value="NZ_RQGO01000020.1"/>
</dbReference>
<dbReference type="SMART" id="SM01324">
    <property type="entry name" value="YARHG"/>
    <property type="match status" value="1"/>
</dbReference>
<dbReference type="Pfam" id="PF13308">
    <property type="entry name" value="YARHG"/>
    <property type="match status" value="1"/>
</dbReference>
<dbReference type="InterPro" id="IPR038434">
    <property type="entry name" value="YARHG_sf"/>
</dbReference>
<dbReference type="Gene3D" id="1.20.58.1690">
    <property type="match status" value="1"/>
</dbReference>
<evidence type="ECO:0000313" key="2">
    <source>
        <dbReference type="EMBL" id="TGL87016.1"/>
    </source>
</evidence>
<proteinExistence type="predicted"/>
<organism evidence="2 3">
    <name type="scientific">Leptospira congkakensis</name>
    <dbReference type="NCBI Taxonomy" id="2484932"/>
    <lineage>
        <taxon>Bacteria</taxon>
        <taxon>Pseudomonadati</taxon>
        <taxon>Spirochaetota</taxon>
        <taxon>Spirochaetia</taxon>
        <taxon>Leptospirales</taxon>
        <taxon>Leptospiraceae</taxon>
        <taxon>Leptospira</taxon>
    </lineage>
</organism>
<gene>
    <name evidence="2" type="ORF">EHQ69_17845</name>
</gene>
<comment type="caution">
    <text evidence="2">The sequence shown here is derived from an EMBL/GenBank/DDBJ whole genome shotgun (WGS) entry which is preliminary data.</text>
</comment>